<keyword evidence="5 6" id="KW-0472">Membrane</keyword>
<feature type="transmembrane region" description="Helical" evidence="6">
    <location>
        <begin position="267"/>
        <end position="288"/>
    </location>
</feature>
<dbReference type="PANTHER" id="PTHR30294">
    <property type="entry name" value="MEMBRANE COMPONENT OF ABC TRANSPORTER YHHJ-RELATED"/>
    <property type="match status" value="1"/>
</dbReference>
<feature type="transmembrane region" description="Helical" evidence="6">
    <location>
        <begin position="185"/>
        <end position="209"/>
    </location>
</feature>
<keyword evidence="3 6" id="KW-0812">Transmembrane</keyword>
<evidence type="ECO:0000313" key="9">
    <source>
        <dbReference type="Proteomes" id="UP000593605"/>
    </source>
</evidence>
<evidence type="ECO:0000256" key="2">
    <source>
        <dbReference type="ARBA" id="ARBA00022475"/>
    </source>
</evidence>
<feature type="transmembrane region" description="Helical" evidence="6">
    <location>
        <begin position="234"/>
        <end position="255"/>
    </location>
</feature>
<feature type="domain" description="ABC-2 type transporter transmembrane" evidence="7">
    <location>
        <begin position="20"/>
        <end position="369"/>
    </location>
</feature>
<evidence type="ECO:0000256" key="6">
    <source>
        <dbReference type="SAM" id="Phobius"/>
    </source>
</evidence>
<sequence length="389" mass="43625">MRHIVEIFLNEIRLVSSQRSLFLTLLVAPILYAFLYGSIYINKDQPPVKIAVVDEDHTNISRQFVNEVHSSTKVESHIYPTVAVAREAMYRGDVQGYIEIAPGMEENLLSQRQANVSMYINTSQFLPTGALMSSLNEIAMTVGGGVRKAYFEKQGEGSEAAMQLTNPIKFDYRPLYNTDRNYGSFIIPGLLAIILQQTLLIAVCAAMSFEKQSGSLAAMLRKYSFSDILTGKSIFYLISSSVLAFFIVAVNFTILDASFRGSYRDGYIITLLFLCSVITLGMLLGTFFPNPLMTYQVMGFSSYPIFLISGYSLPLQALPQGIQDLAACLPTTPFLKAYGSIVQTGARLSDHTEQVVHILILWVFYAFLLQLRFIYLRRRDLKAKTNMRS</sequence>
<feature type="transmembrane region" description="Helical" evidence="6">
    <location>
        <begin position="355"/>
        <end position="375"/>
    </location>
</feature>
<evidence type="ECO:0000259" key="7">
    <source>
        <dbReference type="Pfam" id="PF12698"/>
    </source>
</evidence>
<evidence type="ECO:0000256" key="3">
    <source>
        <dbReference type="ARBA" id="ARBA00022692"/>
    </source>
</evidence>
<organism evidence="8 9">
    <name type="scientific">Cruoricaptor ignavus</name>
    <dbReference type="NCBI Taxonomy" id="1118202"/>
    <lineage>
        <taxon>Bacteria</taxon>
        <taxon>Pseudomonadati</taxon>
        <taxon>Bacteroidota</taxon>
        <taxon>Flavobacteriia</taxon>
        <taxon>Flavobacteriales</taxon>
        <taxon>Weeksellaceae</taxon>
        <taxon>Cruoricaptor</taxon>
    </lineage>
</organism>
<dbReference type="PANTHER" id="PTHR30294:SF46">
    <property type="entry name" value="ABC TRANSPORTER PERMEASE"/>
    <property type="match status" value="1"/>
</dbReference>
<dbReference type="Pfam" id="PF12698">
    <property type="entry name" value="ABC2_membrane_3"/>
    <property type="match status" value="1"/>
</dbReference>
<dbReference type="KEGG" id="civ:IMZ16_01910"/>
<evidence type="ECO:0000256" key="1">
    <source>
        <dbReference type="ARBA" id="ARBA00004651"/>
    </source>
</evidence>
<feature type="transmembrane region" description="Helical" evidence="6">
    <location>
        <begin position="20"/>
        <end position="41"/>
    </location>
</feature>
<dbReference type="GO" id="GO:0005886">
    <property type="term" value="C:plasma membrane"/>
    <property type="evidence" value="ECO:0007669"/>
    <property type="project" value="UniProtKB-SubCell"/>
</dbReference>
<dbReference type="InterPro" id="IPR051449">
    <property type="entry name" value="ABC-2_transporter_component"/>
</dbReference>
<gene>
    <name evidence="8" type="ORF">IMZ16_01910</name>
</gene>
<reference evidence="8 9" key="1">
    <citation type="submission" date="2020-10" db="EMBL/GenBank/DDBJ databases">
        <title>Complete genome of Cruoricapor ignavus strain M1214 isolated from the blood culture of a febrile patient.</title>
        <authorList>
            <person name="Guglielmino C.J.D."/>
        </authorList>
    </citation>
    <scope>NUCLEOTIDE SEQUENCE [LARGE SCALE GENOMIC DNA]</scope>
    <source>
        <strain evidence="8 9">M1214</strain>
    </source>
</reference>
<keyword evidence="2" id="KW-1003">Cell membrane</keyword>
<dbReference type="RefSeq" id="WP_193440263.1">
    <property type="nucleotide sequence ID" value="NZ_CP063145.1"/>
</dbReference>
<evidence type="ECO:0000256" key="5">
    <source>
        <dbReference type="ARBA" id="ARBA00023136"/>
    </source>
</evidence>
<protein>
    <submittedName>
        <fullName evidence="8">ABC transporter permease</fullName>
    </submittedName>
</protein>
<name>A0A7M1T398_9FLAO</name>
<dbReference type="Gene3D" id="3.40.1710.10">
    <property type="entry name" value="abc type-2 transporter like domain"/>
    <property type="match status" value="1"/>
</dbReference>
<evidence type="ECO:0000256" key="4">
    <source>
        <dbReference type="ARBA" id="ARBA00022989"/>
    </source>
</evidence>
<comment type="subcellular location">
    <subcellularLocation>
        <location evidence="1">Cell membrane</location>
        <topology evidence="1">Multi-pass membrane protein</topology>
    </subcellularLocation>
</comment>
<dbReference type="InterPro" id="IPR013525">
    <property type="entry name" value="ABC2_TM"/>
</dbReference>
<dbReference type="GO" id="GO:0140359">
    <property type="term" value="F:ABC-type transporter activity"/>
    <property type="evidence" value="ECO:0007669"/>
    <property type="project" value="InterPro"/>
</dbReference>
<dbReference type="Proteomes" id="UP000593605">
    <property type="component" value="Chromosome"/>
</dbReference>
<dbReference type="AlphaFoldDB" id="A0A7M1T398"/>
<accession>A0A7M1T398</accession>
<proteinExistence type="predicted"/>
<keyword evidence="4 6" id="KW-1133">Transmembrane helix</keyword>
<dbReference type="EMBL" id="CP063145">
    <property type="protein sequence ID" value="QOR74221.1"/>
    <property type="molecule type" value="Genomic_DNA"/>
</dbReference>
<evidence type="ECO:0000313" key="8">
    <source>
        <dbReference type="EMBL" id="QOR74221.1"/>
    </source>
</evidence>